<feature type="transmembrane region" description="Helical" evidence="1">
    <location>
        <begin position="175"/>
        <end position="198"/>
    </location>
</feature>
<evidence type="ECO:0000259" key="2">
    <source>
        <dbReference type="SMART" id="SM00228"/>
    </source>
</evidence>
<keyword evidence="4" id="KW-1185">Reference proteome</keyword>
<protein>
    <recommendedName>
        <fullName evidence="2">PDZ domain-containing protein</fullName>
    </recommendedName>
</protein>
<keyword evidence="1" id="KW-1133">Transmembrane helix</keyword>
<dbReference type="SUPFAM" id="SSF50156">
    <property type="entry name" value="PDZ domain-like"/>
    <property type="match status" value="1"/>
</dbReference>
<dbReference type="Gene3D" id="2.30.42.10">
    <property type="match status" value="1"/>
</dbReference>
<feature type="domain" description="PDZ" evidence="2">
    <location>
        <begin position="280"/>
        <end position="364"/>
    </location>
</feature>
<sequence length="414" mass="46165">MFPWQDIIKLIVTGALSIYGEPMFWLILALVGYQYWQMQRNQVRIFGVAGQSLVRQVAMAAVYGTVGGLVGSFLLTFVGVTLNHLGLNYIWPLALLLMMIHMRFLCFAYAGGLVALSSSLFGWPDVNVPQVMALVAVLHMTESLLIAVSGRYSAMPLLLRREDGTTVGAFSLQNFWPLPLMLLAVIPVPGTEAVRGMISMPDWWPLLPLPAAPPAGQQWLYAMVPVVAALGYSDMAVASFPVVRRRQSALHLAAYSVLLLVLALLSVHYSWLQVMAALLSPLGHEFLIQWDNKRELEGIPRYVPPPRGVMVLDTVIDTPARQLGLLPGDILLSLDGRPVNSGSELAGAIYIAGAEFTLEIERSQKRLQYHTRFQNGERRLGIILAPEGHEPYYVSISRDRFWLWTWLKRKLFGR</sequence>
<feature type="transmembrane region" description="Helical" evidence="1">
    <location>
        <begin position="252"/>
        <end position="272"/>
    </location>
</feature>
<dbReference type="AlphaFoldDB" id="A0A498QZ72"/>
<feature type="transmembrane region" description="Helical" evidence="1">
    <location>
        <begin position="131"/>
        <end position="154"/>
    </location>
</feature>
<keyword evidence="1" id="KW-0472">Membrane</keyword>
<evidence type="ECO:0000313" key="4">
    <source>
        <dbReference type="Proteomes" id="UP000277811"/>
    </source>
</evidence>
<feature type="transmembrane region" description="Helical" evidence="1">
    <location>
        <begin position="89"/>
        <end position="111"/>
    </location>
</feature>
<proteinExistence type="predicted"/>
<dbReference type="InterPro" id="IPR001478">
    <property type="entry name" value="PDZ"/>
</dbReference>
<organism evidence="3 4">
    <name type="scientific">Lucifera butyrica</name>
    <dbReference type="NCBI Taxonomy" id="1351585"/>
    <lineage>
        <taxon>Bacteria</taxon>
        <taxon>Bacillati</taxon>
        <taxon>Bacillota</taxon>
        <taxon>Negativicutes</taxon>
        <taxon>Veillonellales</taxon>
        <taxon>Veillonellaceae</taxon>
        <taxon>Lucifera</taxon>
    </lineage>
</organism>
<accession>A0A498QZ72</accession>
<feature type="transmembrane region" description="Helical" evidence="1">
    <location>
        <begin position="56"/>
        <end position="82"/>
    </location>
</feature>
<gene>
    <name evidence="3" type="ORF">LUCI_0696</name>
</gene>
<evidence type="ECO:0000313" key="3">
    <source>
        <dbReference type="EMBL" id="VBB05486.1"/>
    </source>
</evidence>
<dbReference type="OrthoDB" id="198399at2"/>
<dbReference type="InterPro" id="IPR036034">
    <property type="entry name" value="PDZ_sf"/>
</dbReference>
<reference evidence="3 4" key="1">
    <citation type="submission" date="2018-06" db="EMBL/GenBank/DDBJ databases">
        <authorList>
            <person name="Strepis N."/>
        </authorList>
    </citation>
    <scope>NUCLEOTIDE SEQUENCE [LARGE SCALE GENOMIC DNA]</scope>
    <source>
        <strain evidence="3">LUCI</strain>
    </source>
</reference>
<name>A0A498QZ72_9FIRM</name>
<feature type="transmembrane region" description="Helical" evidence="1">
    <location>
        <begin position="218"/>
        <end position="240"/>
    </location>
</feature>
<dbReference type="EMBL" id="UPPP01000056">
    <property type="protein sequence ID" value="VBB05486.1"/>
    <property type="molecule type" value="Genomic_DNA"/>
</dbReference>
<dbReference type="SMART" id="SM00228">
    <property type="entry name" value="PDZ"/>
    <property type="match status" value="1"/>
</dbReference>
<evidence type="ECO:0000256" key="1">
    <source>
        <dbReference type="SAM" id="Phobius"/>
    </source>
</evidence>
<dbReference type="Proteomes" id="UP000277811">
    <property type="component" value="Unassembled WGS sequence"/>
</dbReference>
<keyword evidence="1" id="KW-0812">Transmembrane</keyword>
<dbReference type="Pfam" id="PF13180">
    <property type="entry name" value="PDZ_2"/>
    <property type="match status" value="1"/>
</dbReference>
<feature type="transmembrane region" description="Helical" evidence="1">
    <location>
        <begin position="7"/>
        <end position="36"/>
    </location>
</feature>
<dbReference type="RefSeq" id="WP_122626477.1">
    <property type="nucleotide sequence ID" value="NZ_UPPP01000056.1"/>
</dbReference>